<dbReference type="PROSITE" id="PS50151">
    <property type="entry name" value="UVR"/>
    <property type="match status" value="1"/>
</dbReference>
<dbReference type="GO" id="GO:1990169">
    <property type="term" value="P:stress response to copper ion"/>
    <property type="evidence" value="ECO:0007669"/>
    <property type="project" value="TreeGrafter"/>
</dbReference>
<keyword evidence="3" id="KW-1185">Reference proteome</keyword>
<comment type="caution">
    <text evidence="2">The sequence shown here is derived from an EMBL/GenBank/DDBJ whole genome shotgun (WGS) entry which is preliminary data.</text>
</comment>
<sequence>MLCQNCQKRVANVHYTQIVNNKKIELYLCEQCAREKGQLGMEEAFNLNDFFSGFLGFGGSPGYMQPAAPKSSVCSECGMSFEEFQKTGKLGCANCYATFSDRLKPLVKRLHGGIKHTGKAPLKVSQSANTSTKLEKLKDMLAKAIQNEEYEKAAEIRDQIKALENSGKQ</sequence>
<dbReference type="RefSeq" id="WP_103082957.1">
    <property type="nucleotide sequence ID" value="NZ_CP021850.1"/>
</dbReference>
<dbReference type="PANTHER" id="PTHR38430:SF1">
    <property type="entry name" value="PROTEIN-ARGININE KINASE ACTIVATOR PROTEIN"/>
    <property type="match status" value="1"/>
</dbReference>
<dbReference type="Pfam" id="PF02151">
    <property type="entry name" value="UVR"/>
    <property type="match status" value="1"/>
</dbReference>
<dbReference type="Proteomes" id="UP000236151">
    <property type="component" value="Unassembled WGS sequence"/>
</dbReference>
<dbReference type="SUPFAM" id="SSF46600">
    <property type="entry name" value="C-terminal UvrC-binding domain of UvrB"/>
    <property type="match status" value="1"/>
</dbReference>
<reference evidence="2 3" key="1">
    <citation type="submission" date="2017-06" db="EMBL/GenBank/DDBJ databases">
        <title>Investigating the central metabolism of Clostridium thermosuccinogenes.</title>
        <authorList>
            <person name="Koendjbiharie J.G."/>
            <person name="van Kranenburg R."/>
        </authorList>
    </citation>
    <scope>NUCLEOTIDE SEQUENCE [LARGE SCALE GENOMIC DNA]</scope>
    <source>
        <strain evidence="2 3">DSM 5806</strain>
    </source>
</reference>
<dbReference type="GO" id="GO:1990170">
    <property type="term" value="P:stress response to cadmium ion"/>
    <property type="evidence" value="ECO:0007669"/>
    <property type="project" value="TreeGrafter"/>
</dbReference>
<proteinExistence type="predicted"/>
<dbReference type="Gene3D" id="4.10.860.10">
    <property type="entry name" value="UVR domain"/>
    <property type="match status" value="1"/>
</dbReference>
<dbReference type="GO" id="GO:0050897">
    <property type="term" value="F:cobalt ion binding"/>
    <property type="evidence" value="ECO:0007669"/>
    <property type="project" value="TreeGrafter"/>
</dbReference>
<dbReference type="InterPro" id="IPR001943">
    <property type="entry name" value="UVR_dom"/>
</dbReference>
<dbReference type="GO" id="GO:0046870">
    <property type="term" value="F:cadmium ion binding"/>
    <property type="evidence" value="ECO:0007669"/>
    <property type="project" value="TreeGrafter"/>
</dbReference>
<dbReference type="EMBL" id="NIOJ01000067">
    <property type="protein sequence ID" value="PNT95426.1"/>
    <property type="molecule type" value="Genomic_DNA"/>
</dbReference>
<dbReference type="PANTHER" id="PTHR38430">
    <property type="entry name" value="PROTEIN-ARGININE KINASE ACTIVATOR PROTEIN"/>
    <property type="match status" value="1"/>
</dbReference>
<dbReference type="PIRSF" id="PIRSF015034">
    <property type="entry name" value="YacH"/>
    <property type="match status" value="1"/>
</dbReference>
<dbReference type="GO" id="GO:0008270">
    <property type="term" value="F:zinc ion binding"/>
    <property type="evidence" value="ECO:0007669"/>
    <property type="project" value="TreeGrafter"/>
</dbReference>
<dbReference type="AlphaFoldDB" id="A0A2K2F7Q1"/>
<feature type="domain" description="UVR" evidence="1">
    <location>
        <begin position="131"/>
        <end position="166"/>
    </location>
</feature>
<accession>A0A2K2F7Q1</accession>
<evidence type="ECO:0000313" key="3">
    <source>
        <dbReference type="Proteomes" id="UP000236151"/>
    </source>
</evidence>
<dbReference type="KEGG" id="cthd:CDO33_03410"/>
<evidence type="ECO:0000313" key="2">
    <source>
        <dbReference type="EMBL" id="PNT95426.1"/>
    </source>
</evidence>
<evidence type="ECO:0000259" key="1">
    <source>
        <dbReference type="PROSITE" id="PS50151"/>
    </source>
</evidence>
<organism evidence="2 3">
    <name type="scientific">Clostridium thermosuccinogenes</name>
    <dbReference type="NCBI Taxonomy" id="84032"/>
    <lineage>
        <taxon>Bacteria</taxon>
        <taxon>Bacillati</taxon>
        <taxon>Bacillota</taxon>
        <taxon>Clostridia</taxon>
        <taxon>Eubacteriales</taxon>
        <taxon>Clostridiaceae</taxon>
        <taxon>Clostridium</taxon>
    </lineage>
</organism>
<name>A0A2K2F7Q1_9CLOT</name>
<dbReference type="InterPro" id="IPR036876">
    <property type="entry name" value="UVR_dom_sf"/>
</dbReference>
<dbReference type="GO" id="GO:0005507">
    <property type="term" value="F:copper ion binding"/>
    <property type="evidence" value="ECO:0007669"/>
    <property type="project" value="TreeGrafter"/>
</dbReference>
<dbReference type="InterPro" id="IPR025542">
    <property type="entry name" value="YacH"/>
</dbReference>
<gene>
    <name evidence="2" type="ORF">CDQ84_17095</name>
</gene>
<protein>
    <recommendedName>
        <fullName evidence="1">UVR domain-containing protein</fullName>
    </recommendedName>
</protein>
<dbReference type="OrthoDB" id="9788704at2"/>